<dbReference type="EMBL" id="CM023487">
    <property type="protein sequence ID" value="KAH6926435.1"/>
    <property type="molecule type" value="Genomic_DNA"/>
</dbReference>
<protein>
    <submittedName>
        <fullName evidence="1">Uncharacterized protein</fullName>
    </submittedName>
</protein>
<reference evidence="1" key="1">
    <citation type="submission" date="2020-05" db="EMBL/GenBank/DDBJ databases">
        <title>Large-scale comparative analyses of tick genomes elucidate their genetic diversity and vector capacities.</title>
        <authorList>
            <person name="Jia N."/>
            <person name="Wang J."/>
            <person name="Shi W."/>
            <person name="Du L."/>
            <person name="Sun Y."/>
            <person name="Zhan W."/>
            <person name="Jiang J."/>
            <person name="Wang Q."/>
            <person name="Zhang B."/>
            <person name="Ji P."/>
            <person name="Sakyi L.B."/>
            <person name="Cui X."/>
            <person name="Yuan T."/>
            <person name="Jiang B."/>
            <person name="Yang W."/>
            <person name="Lam T.T.-Y."/>
            <person name="Chang Q."/>
            <person name="Ding S."/>
            <person name="Wang X."/>
            <person name="Zhu J."/>
            <person name="Ruan X."/>
            <person name="Zhao L."/>
            <person name="Wei J."/>
            <person name="Que T."/>
            <person name="Du C."/>
            <person name="Cheng J."/>
            <person name="Dai P."/>
            <person name="Han X."/>
            <person name="Huang E."/>
            <person name="Gao Y."/>
            <person name="Liu J."/>
            <person name="Shao H."/>
            <person name="Ye R."/>
            <person name="Li L."/>
            <person name="Wei W."/>
            <person name="Wang X."/>
            <person name="Wang C."/>
            <person name="Yang T."/>
            <person name="Huo Q."/>
            <person name="Li W."/>
            <person name="Guo W."/>
            <person name="Chen H."/>
            <person name="Zhou L."/>
            <person name="Ni X."/>
            <person name="Tian J."/>
            <person name="Zhou Y."/>
            <person name="Sheng Y."/>
            <person name="Liu T."/>
            <person name="Pan Y."/>
            <person name="Xia L."/>
            <person name="Li J."/>
            <person name="Zhao F."/>
            <person name="Cao W."/>
        </authorList>
    </citation>
    <scope>NUCLEOTIDE SEQUENCE</scope>
    <source>
        <strain evidence="1">Hyas-2018</strain>
    </source>
</reference>
<organism evidence="1 2">
    <name type="scientific">Hyalomma asiaticum</name>
    <name type="common">Tick</name>
    <dbReference type="NCBI Taxonomy" id="266040"/>
    <lineage>
        <taxon>Eukaryota</taxon>
        <taxon>Metazoa</taxon>
        <taxon>Ecdysozoa</taxon>
        <taxon>Arthropoda</taxon>
        <taxon>Chelicerata</taxon>
        <taxon>Arachnida</taxon>
        <taxon>Acari</taxon>
        <taxon>Parasitiformes</taxon>
        <taxon>Ixodida</taxon>
        <taxon>Ixodoidea</taxon>
        <taxon>Ixodidae</taxon>
        <taxon>Hyalomminae</taxon>
        <taxon>Hyalomma</taxon>
    </lineage>
</organism>
<accession>A0ACB7RW59</accession>
<evidence type="ECO:0000313" key="1">
    <source>
        <dbReference type="EMBL" id="KAH6926435.1"/>
    </source>
</evidence>
<evidence type="ECO:0000313" key="2">
    <source>
        <dbReference type="Proteomes" id="UP000821845"/>
    </source>
</evidence>
<keyword evidence="2" id="KW-1185">Reference proteome</keyword>
<gene>
    <name evidence="1" type="ORF">HPB50_018693</name>
</gene>
<comment type="caution">
    <text evidence="1">The sequence shown here is derived from an EMBL/GenBank/DDBJ whole genome shotgun (WGS) entry which is preliminary data.</text>
</comment>
<sequence>MSSMSLIVDAGYVVIGGDRVQVVPVGGGEVIRAATGSLDDPEDANSAPSPNFQVNAAASVHAVAPATPMQRHVLRKTTTQKAHEDS</sequence>
<dbReference type="Proteomes" id="UP000821845">
    <property type="component" value="Chromosome 7"/>
</dbReference>
<proteinExistence type="predicted"/>
<name>A0ACB7RW59_HYAAI</name>